<dbReference type="Gene3D" id="3.60.110.10">
    <property type="entry name" value="Carbon-nitrogen hydrolase"/>
    <property type="match status" value="1"/>
</dbReference>
<dbReference type="InterPro" id="IPR050345">
    <property type="entry name" value="Aliph_Amidase/BUP"/>
</dbReference>
<evidence type="ECO:0000256" key="2">
    <source>
        <dbReference type="SAM" id="MobiDB-lite"/>
    </source>
</evidence>
<dbReference type="EMBL" id="CWKI01000006">
    <property type="protein sequence ID" value="CTR07530.1"/>
    <property type="molecule type" value="Genomic_DNA"/>
</dbReference>
<name>A0A0K3CG80_RHOTO</name>
<feature type="region of interest" description="Disordered" evidence="2">
    <location>
        <begin position="12"/>
        <end position="34"/>
    </location>
</feature>
<evidence type="ECO:0000313" key="4">
    <source>
        <dbReference type="EMBL" id="CTR07530.1"/>
    </source>
</evidence>
<keyword evidence="1" id="KW-0378">Hydrolase</keyword>
<evidence type="ECO:0000313" key="5">
    <source>
        <dbReference type="Proteomes" id="UP000199069"/>
    </source>
</evidence>
<dbReference type="OMA" id="YWTPHDA"/>
<dbReference type="Proteomes" id="UP000199069">
    <property type="component" value="Unassembled WGS sequence"/>
</dbReference>
<dbReference type="PROSITE" id="PS50263">
    <property type="entry name" value="CN_HYDROLASE"/>
    <property type="match status" value="1"/>
</dbReference>
<proteinExistence type="predicted"/>
<dbReference type="CDD" id="cd07197">
    <property type="entry name" value="nitrilase"/>
    <property type="match status" value="1"/>
</dbReference>
<gene>
    <name evidence="4" type="primary">FGENESH: predicted gene_6.313</name>
    <name evidence="4" type="ORF">BN2166_0033910</name>
</gene>
<dbReference type="STRING" id="5286.A0A0K3CG80"/>
<sequence length="380" mass="42773">MPRVALVQFAPLSPSSSDLPTSASQKNTDDDPATLSSQYNLQRAHDYVRQAARQGAELVCFPEYFLSGVVSSPSHWHLAQVPHHQHPPLSSVPSSTSHTQAEHWLQSFRTLARELKVDIAVGTIVERAVDEQTGEELSKEVEVVDDETREKKKEKRPILQNVAYYVDWNGEIIGRYTKRNLWWPEKEYLCEGSEDHQIFDTRFGKVGMLICWDLAWPSAFRRLLLLGAEMIIAPTYWTATDAGEVGLRHNPHSEKEYLECLVKTRAWENECALLARTSLSALSQPGLTFAFRMTQFTNVAAPASWSPGDPIGNEEGRIGCSQVCLPFKGAIAHAKGPQEEVVFADFDLSILEDARQVYGVRRDLITKLKEKGELPDWVVE</sequence>
<protein>
    <recommendedName>
        <fullName evidence="3">CN hydrolase domain-containing protein</fullName>
    </recommendedName>
</protein>
<evidence type="ECO:0000259" key="3">
    <source>
        <dbReference type="PROSITE" id="PS50263"/>
    </source>
</evidence>
<dbReference type="PANTHER" id="PTHR43674">
    <property type="entry name" value="NITRILASE C965.09-RELATED"/>
    <property type="match status" value="1"/>
</dbReference>
<dbReference type="AlphaFoldDB" id="A0A0K3CG80"/>
<reference evidence="4 5" key="1">
    <citation type="submission" date="2015-07" db="EMBL/GenBank/DDBJ databases">
        <authorList>
            <person name="Cajimat M.N.B."/>
            <person name="Milazzo M.L."/>
            <person name="Fulhorst C.F."/>
        </authorList>
    </citation>
    <scope>NUCLEOTIDE SEQUENCE [LARGE SCALE GENOMIC DNA]</scope>
    <source>
        <strain evidence="4">Single colony</strain>
    </source>
</reference>
<dbReference type="SUPFAM" id="SSF56317">
    <property type="entry name" value="Carbon-nitrogen hydrolase"/>
    <property type="match status" value="1"/>
</dbReference>
<accession>A0A0K3CG80</accession>
<dbReference type="GO" id="GO:0016811">
    <property type="term" value="F:hydrolase activity, acting on carbon-nitrogen (but not peptide) bonds, in linear amides"/>
    <property type="evidence" value="ECO:0007669"/>
    <property type="project" value="TreeGrafter"/>
</dbReference>
<feature type="compositionally biased region" description="Low complexity" evidence="2">
    <location>
        <begin position="12"/>
        <end position="24"/>
    </location>
</feature>
<organism evidence="4 5">
    <name type="scientific">Rhodotorula toruloides</name>
    <name type="common">Yeast</name>
    <name type="synonym">Rhodosporidium toruloides</name>
    <dbReference type="NCBI Taxonomy" id="5286"/>
    <lineage>
        <taxon>Eukaryota</taxon>
        <taxon>Fungi</taxon>
        <taxon>Dikarya</taxon>
        <taxon>Basidiomycota</taxon>
        <taxon>Pucciniomycotina</taxon>
        <taxon>Microbotryomycetes</taxon>
        <taxon>Sporidiobolales</taxon>
        <taxon>Sporidiobolaceae</taxon>
        <taxon>Rhodotorula</taxon>
    </lineage>
</organism>
<evidence type="ECO:0000256" key="1">
    <source>
        <dbReference type="ARBA" id="ARBA00022801"/>
    </source>
</evidence>
<feature type="domain" description="CN hydrolase" evidence="3">
    <location>
        <begin position="19"/>
        <end position="348"/>
    </location>
</feature>
<dbReference type="InterPro" id="IPR003010">
    <property type="entry name" value="C-N_Hydrolase"/>
</dbReference>
<dbReference type="Pfam" id="PF00795">
    <property type="entry name" value="CN_hydrolase"/>
    <property type="match status" value="1"/>
</dbReference>
<dbReference type="PANTHER" id="PTHR43674:SF16">
    <property type="entry name" value="CARBON-NITROGEN FAMILY, PUTATIVE (AFU_ORTHOLOGUE AFUA_5G02350)-RELATED"/>
    <property type="match status" value="1"/>
</dbReference>
<keyword evidence="5" id="KW-1185">Reference proteome</keyword>
<dbReference type="InterPro" id="IPR036526">
    <property type="entry name" value="C-N_Hydrolase_sf"/>
</dbReference>